<dbReference type="EMBL" id="HBUF01274995">
    <property type="protein sequence ID" value="CAG6686115.1"/>
    <property type="molecule type" value="Transcribed_RNA"/>
</dbReference>
<name>A0A8D8THA7_9HEMI</name>
<dbReference type="EMBL" id="HBUF01274996">
    <property type="protein sequence ID" value="CAG6686118.1"/>
    <property type="molecule type" value="Transcribed_RNA"/>
</dbReference>
<accession>A0A8D8THA7</accession>
<protein>
    <submittedName>
        <fullName evidence="1">Uncharacterized protein</fullName>
    </submittedName>
</protein>
<organism evidence="1">
    <name type="scientific">Cacopsylla melanoneura</name>
    <dbReference type="NCBI Taxonomy" id="428564"/>
    <lineage>
        <taxon>Eukaryota</taxon>
        <taxon>Metazoa</taxon>
        <taxon>Ecdysozoa</taxon>
        <taxon>Arthropoda</taxon>
        <taxon>Hexapoda</taxon>
        <taxon>Insecta</taxon>
        <taxon>Pterygota</taxon>
        <taxon>Neoptera</taxon>
        <taxon>Paraneoptera</taxon>
        <taxon>Hemiptera</taxon>
        <taxon>Sternorrhyncha</taxon>
        <taxon>Psylloidea</taxon>
        <taxon>Psyllidae</taxon>
        <taxon>Psyllinae</taxon>
        <taxon>Cacopsylla</taxon>
    </lineage>
</organism>
<dbReference type="AlphaFoldDB" id="A0A8D8THA7"/>
<evidence type="ECO:0000313" key="1">
    <source>
        <dbReference type="EMBL" id="CAG6686115.1"/>
    </source>
</evidence>
<sequence length="153" mass="16722">MRNDCINETSRGDQLGSCISSLSMLPIHSSITSHTGSTLIAATPLTASYTGSSSSLASSILQRTSVHSSIVRTRVESGHCGVTFSLLLRGGYGSDGGRMMMLLLLLKYRHLHLMHARLFRAQARPLGRHMFGHDLTLPDVHYLPLPLLLLQQL</sequence>
<reference evidence="1" key="1">
    <citation type="submission" date="2021-05" db="EMBL/GenBank/DDBJ databases">
        <authorList>
            <person name="Alioto T."/>
            <person name="Alioto T."/>
            <person name="Gomez Garrido J."/>
        </authorList>
    </citation>
    <scope>NUCLEOTIDE SEQUENCE</scope>
</reference>
<proteinExistence type="predicted"/>